<proteinExistence type="predicted"/>
<keyword evidence="1" id="KW-0812">Transmembrane</keyword>
<gene>
    <name evidence="2" type="ORF">ONE63_004562</name>
</gene>
<evidence type="ECO:0000256" key="1">
    <source>
        <dbReference type="SAM" id="Phobius"/>
    </source>
</evidence>
<comment type="caution">
    <text evidence="2">The sequence shown here is derived from an EMBL/GenBank/DDBJ whole genome shotgun (WGS) entry which is preliminary data.</text>
</comment>
<keyword evidence="1" id="KW-1133">Transmembrane helix</keyword>
<feature type="transmembrane region" description="Helical" evidence="1">
    <location>
        <begin position="101"/>
        <end position="120"/>
    </location>
</feature>
<keyword evidence="3" id="KW-1185">Reference proteome</keyword>
<organism evidence="2 3">
    <name type="scientific">Megalurothrips usitatus</name>
    <name type="common">bean blossom thrips</name>
    <dbReference type="NCBI Taxonomy" id="439358"/>
    <lineage>
        <taxon>Eukaryota</taxon>
        <taxon>Metazoa</taxon>
        <taxon>Ecdysozoa</taxon>
        <taxon>Arthropoda</taxon>
        <taxon>Hexapoda</taxon>
        <taxon>Insecta</taxon>
        <taxon>Pterygota</taxon>
        <taxon>Neoptera</taxon>
        <taxon>Paraneoptera</taxon>
        <taxon>Thysanoptera</taxon>
        <taxon>Terebrantia</taxon>
        <taxon>Thripoidea</taxon>
        <taxon>Thripidae</taxon>
        <taxon>Megalurothrips</taxon>
    </lineage>
</organism>
<feature type="transmembrane region" description="Helical" evidence="1">
    <location>
        <begin position="132"/>
        <end position="150"/>
    </location>
</feature>
<reference evidence="2" key="1">
    <citation type="submission" date="2022-12" db="EMBL/GenBank/DDBJ databases">
        <title>Chromosome-level genome assembly of the bean flower thrips Megalurothrips usitatus.</title>
        <authorList>
            <person name="Ma L."/>
            <person name="Liu Q."/>
            <person name="Li H."/>
            <person name="Cai W."/>
        </authorList>
    </citation>
    <scope>NUCLEOTIDE SEQUENCE</scope>
    <source>
        <strain evidence="2">Cailab_2022a</strain>
    </source>
</reference>
<name>A0AAV7X6I9_9NEOP</name>
<accession>A0AAV7X6I9</accession>
<feature type="transmembrane region" description="Helical" evidence="1">
    <location>
        <begin position="47"/>
        <end position="68"/>
    </location>
</feature>
<evidence type="ECO:0000313" key="2">
    <source>
        <dbReference type="EMBL" id="KAJ1519261.1"/>
    </source>
</evidence>
<dbReference type="Proteomes" id="UP001075354">
    <property type="component" value="Chromosome 16"/>
</dbReference>
<evidence type="ECO:0000313" key="3">
    <source>
        <dbReference type="Proteomes" id="UP001075354"/>
    </source>
</evidence>
<keyword evidence="1" id="KW-0472">Membrane</keyword>
<dbReference type="EMBL" id="JAPTSV010000016">
    <property type="protein sequence ID" value="KAJ1519261.1"/>
    <property type="molecule type" value="Genomic_DNA"/>
</dbReference>
<sequence length="230" mass="26155">MSVVLWERTRSETLRQSRQCWSRAHAQSPSRATTRALFQRTMGCFRILFGLTLLLRTVFHLMVAGYAAQDLFNVHDSTSGTVKQFVLRATHLNDVVKEIEIPLVFFVLCGVALFIITCIYPWRDSHRSRLSAYVICHILYIGLEVYVVYVRTIVDLSILRDVYQLMTLPWLFPASLVLDVLTLITGCIFSSKASPTVTVASVLPTIAPLYRDRVNVNDDRAQLIYVTASH</sequence>
<protein>
    <submittedName>
        <fullName evidence="2">Uncharacterized protein</fullName>
    </submittedName>
</protein>
<dbReference type="AlphaFoldDB" id="A0AAV7X6I9"/>
<feature type="transmembrane region" description="Helical" evidence="1">
    <location>
        <begin position="170"/>
        <end position="189"/>
    </location>
</feature>